<evidence type="ECO:0000313" key="1">
    <source>
        <dbReference type="EMBL" id="SOQ54130.1"/>
    </source>
</evidence>
<accession>A0A2H1WM30</accession>
<reference evidence="1" key="1">
    <citation type="submission" date="2016-07" db="EMBL/GenBank/DDBJ databases">
        <authorList>
            <person name="Bretaudeau A."/>
        </authorList>
    </citation>
    <scope>NUCLEOTIDE SEQUENCE</scope>
    <source>
        <strain evidence="1">Rice</strain>
        <tissue evidence="1">Whole body</tissue>
    </source>
</reference>
<sequence length="62" mass="6787">MFVNAPTTQEKILMWGNTPEGRVVWRGGGVAVAWRWRGGGVAVRGSSGCMRHCRLLLTTLMA</sequence>
<gene>
    <name evidence="1" type="ORF">SFRICE_035787</name>
</gene>
<proteinExistence type="predicted"/>
<dbReference type="EMBL" id="ODYU01009592">
    <property type="protein sequence ID" value="SOQ54130.1"/>
    <property type="molecule type" value="Genomic_DNA"/>
</dbReference>
<protein>
    <submittedName>
        <fullName evidence="1">SFRICE_035787</fullName>
    </submittedName>
</protein>
<name>A0A2H1WM30_SPOFR</name>
<organism evidence="1">
    <name type="scientific">Spodoptera frugiperda</name>
    <name type="common">Fall armyworm</name>
    <dbReference type="NCBI Taxonomy" id="7108"/>
    <lineage>
        <taxon>Eukaryota</taxon>
        <taxon>Metazoa</taxon>
        <taxon>Ecdysozoa</taxon>
        <taxon>Arthropoda</taxon>
        <taxon>Hexapoda</taxon>
        <taxon>Insecta</taxon>
        <taxon>Pterygota</taxon>
        <taxon>Neoptera</taxon>
        <taxon>Endopterygota</taxon>
        <taxon>Lepidoptera</taxon>
        <taxon>Glossata</taxon>
        <taxon>Ditrysia</taxon>
        <taxon>Noctuoidea</taxon>
        <taxon>Noctuidae</taxon>
        <taxon>Amphipyrinae</taxon>
        <taxon>Spodoptera</taxon>
    </lineage>
</organism>
<dbReference type="AlphaFoldDB" id="A0A2H1WM30"/>